<dbReference type="SUPFAM" id="SSF49785">
    <property type="entry name" value="Galactose-binding domain-like"/>
    <property type="match status" value="1"/>
</dbReference>
<keyword evidence="6" id="KW-1185">Reference proteome</keyword>
<dbReference type="STRING" id="76123.AS203_00170"/>
<reference evidence="6" key="1">
    <citation type="submission" date="2015-11" db="EMBL/GenBank/DDBJ databases">
        <authorList>
            <person name="Holder M.E."/>
            <person name="Ajami N.J."/>
            <person name="Petrosino J.F."/>
        </authorList>
    </citation>
    <scope>NUCLEOTIDE SEQUENCE [LARGE SCALE GENOMIC DNA]</scope>
    <source>
        <strain evidence="6">F0113</strain>
    </source>
</reference>
<dbReference type="InterPro" id="IPR036439">
    <property type="entry name" value="Dockerin_dom_sf"/>
</dbReference>
<dbReference type="GO" id="GO:0004553">
    <property type="term" value="F:hydrolase activity, hydrolyzing O-glycosyl compounds"/>
    <property type="evidence" value="ECO:0007669"/>
    <property type="project" value="InterPro"/>
</dbReference>
<dbReference type="InterPro" id="IPR013780">
    <property type="entry name" value="Glyco_hydro_b"/>
</dbReference>
<dbReference type="InterPro" id="IPR048395">
    <property type="entry name" value="Glyco_hydro_31_C"/>
</dbReference>
<feature type="domain" description="Fibronectin type-III" evidence="4">
    <location>
        <begin position="852"/>
        <end position="935"/>
    </location>
</feature>
<dbReference type="GO" id="GO:0000272">
    <property type="term" value="P:polysaccharide catabolic process"/>
    <property type="evidence" value="ECO:0007669"/>
    <property type="project" value="InterPro"/>
</dbReference>
<dbReference type="InterPro" id="IPR013783">
    <property type="entry name" value="Ig-like_fold"/>
</dbReference>
<dbReference type="KEGG" id="peo:AS203_00170"/>
<dbReference type="Gene3D" id="2.60.40.1760">
    <property type="entry name" value="glycosyl hydrolase (family 31)"/>
    <property type="match status" value="1"/>
</dbReference>
<name>A0A0S2KHV3_9BACT</name>
<feature type="chain" id="PRO_5006601674" evidence="2">
    <location>
        <begin position="21"/>
        <end position="1274"/>
    </location>
</feature>
<dbReference type="PANTHER" id="PTHR43863:SF2">
    <property type="entry name" value="MALTASE-GLUCOAMYLASE"/>
    <property type="match status" value="1"/>
</dbReference>
<dbReference type="SUPFAM" id="SSF49265">
    <property type="entry name" value="Fibronectin type III"/>
    <property type="match status" value="1"/>
</dbReference>
<dbReference type="InterPro" id="IPR017853">
    <property type="entry name" value="GH"/>
</dbReference>
<dbReference type="Gene3D" id="1.10.1330.10">
    <property type="entry name" value="Dockerin domain"/>
    <property type="match status" value="1"/>
</dbReference>
<keyword evidence="2" id="KW-0732">Signal</keyword>
<dbReference type="SUPFAM" id="SSF51445">
    <property type="entry name" value="(Trans)glycosidases"/>
    <property type="match status" value="1"/>
</dbReference>
<dbReference type="SUPFAM" id="SSF63446">
    <property type="entry name" value="Type I dockerin domain"/>
    <property type="match status" value="1"/>
</dbReference>
<dbReference type="PROSITE" id="PS00018">
    <property type="entry name" value="EF_HAND_1"/>
    <property type="match status" value="2"/>
</dbReference>
<dbReference type="InterPro" id="IPR000322">
    <property type="entry name" value="Glyco_hydro_31_TIM"/>
</dbReference>
<dbReference type="GO" id="GO:0030246">
    <property type="term" value="F:carbohydrate binding"/>
    <property type="evidence" value="ECO:0007669"/>
    <property type="project" value="InterPro"/>
</dbReference>
<sequence length="1274" mass="141963">MKRILYTICGLLVSVLQVSAAVVTADDSVKDIRQINASAVEVLYRDGHRLTIDFYSDNIFRLFQDNHGGIVRDPAADPPAKILVDRPRKPVGTLSLTRNERSLTVSSPCVCIDFDRKSALFRITDLRNGRTVVSQASPVQFKRNRYTMAFCEQKDEYFYGGGVQNGRFSHKGQQVEIVNTNSWTDGGVASPAPFYWSTGGYALMGYTFAPGRYDFGATQKGVVGISHDSPYLDIFIFVDNDPASLLADYYQLTGRPVLLPKFAFYEGHLNAYNRDFWKTSDNPAKGILMEDGKRYVESQKDNGGIRESLNGERDNYQFSARAVIDRYHKHDMPLGWLLPNDGYGAGYGQTETLDGNIENLKNLGRYARKHGVEIGLWTQSKLHPVDGVSALLQRDIVKEVRDAGVRVLKTDVAWVGDGYSFGLNGIADVAQIMPYYGSNARPFIITLDGWAGTQRYAGVWTGDQTGGKWEYIRFHIPTYVGAGLSGLSNVTSDMDGIFGGNDIAVNIRDFQWKTFTPMQLNMDGWGATPKYPHILGEPAASINRSYLKFKSMLLPYTYSVAREACFGKPLMRAMFLEIPNDYTHGSDTRYQYMYGPSFLVAPIYQSTRPDSLGNDIRNGIYLPQGRWIDYFNGDVFEGGQLINNYDAPLWKLPLFVRPGAILPMAKPSNNPSQIDYRTRIYELYPDGKSSFTEYDDDGTTDAYLNGAFSETLIESSSTSNGRCDITVHPTTGHFREMAKNKSTLFVVNLTARPQAIRAFIGGKRNRISLQAVSSREALLRTDNAWFYDAEPQLNRFATPGSDFAKVKITKNPQLLVHLQATDITRNSVSLHIDGYRFAVADKLKRQTGSLIPPREAGVKPADTTPYALTPTWKRVPGADYYEIEFNGMTYSTIRDTSLLFTDLKPETTYIYKVRAVNKSGVSAWSPFEARTLADPLADALHGITGKSSVSDAEDHEISRLFDFSDKGDIWFATMDKSGKPFELTIDLHAVCQLDKLQYLPREGGGAGTFLTGSIAVSADGRQWSTPVPFSWTADDAAKETIFENHPTARYIRLTVTDAVRKYLSGREIYVFKVPGTRPLIPGDINQDGKIDQADLTSYMNYTGLRRGDPDFDGYISKGDINGNGLIDAADISEVAVKLDGGVSPDGRKPAGSIVIETDKARYEPGDDIRLSVRGQALKAVNALNLILPYSEKEMTFTRIEPLAVKDMQNMTNDRLHKDGSKVLYPTFVNIGDRSILNGDTPLFVIHFKALRRVKLPQVKFDALLVSKSLETIEQ</sequence>
<evidence type="ECO:0000313" key="5">
    <source>
        <dbReference type="EMBL" id="ALO47715.1"/>
    </source>
</evidence>
<dbReference type="PANTHER" id="PTHR43863">
    <property type="entry name" value="HYDROLASE, PUTATIVE (AFU_ORTHOLOGUE AFUA_1G03140)-RELATED"/>
    <property type="match status" value="1"/>
</dbReference>
<accession>A0A0S2KHV3</accession>
<evidence type="ECO:0000259" key="3">
    <source>
        <dbReference type="PROSITE" id="PS50022"/>
    </source>
</evidence>
<dbReference type="RefSeq" id="WP_060544077.1">
    <property type="nucleotide sequence ID" value="NZ_CP013195.1"/>
</dbReference>
<dbReference type="InterPro" id="IPR003961">
    <property type="entry name" value="FN3_dom"/>
</dbReference>
<evidence type="ECO:0000259" key="4">
    <source>
        <dbReference type="PROSITE" id="PS50853"/>
    </source>
</evidence>
<dbReference type="Pfam" id="PF13802">
    <property type="entry name" value="Gal_mutarotas_2"/>
    <property type="match status" value="1"/>
</dbReference>
<dbReference type="AlphaFoldDB" id="A0A0S2KHV3"/>
<dbReference type="InterPro" id="IPR011013">
    <property type="entry name" value="Gal_mutarotase_sf_dom"/>
</dbReference>
<feature type="signal peptide" evidence="2">
    <location>
        <begin position="1"/>
        <end position="20"/>
    </location>
</feature>
<dbReference type="Pfam" id="PF01055">
    <property type="entry name" value="Glyco_hydro_31_2nd"/>
    <property type="match status" value="1"/>
</dbReference>
<dbReference type="InterPro" id="IPR033403">
    <property type="entry name" value="DUF5110"/>
</dbReference>
<dbReference type="CDD" id="cd14254">
    <property type="entry name" value="Dockerin_II"/>
    <property type="match status" value="1"/>
</dbReference>
<dbReference type="Gene3D" id="2.60.40.10">
    <property type="entry name" value="Immunoglobulins"/>
    <property type="match status" value="1"/>
</dbReference>
<dbReference type="InterPro" id="IPR008979">
    <property type="entry name" value="Galactose-bd-like_sf"/>
</dbReference>
<evidence type="ECO:0000313" key="6">
    <source>
        <dbReference type="Proteomes" id="UP000056252"/>
    </source>
</evidence>
<dbReference type="Gene3D" id="2.60.40.1180">
    <property type="entry name" value="Golgi alpha-mannosidase II"/>
    <property type="match status" value="2"/>
</dbReference>
<dbReference type="SUPFAM" id="SSF51011">
    <property type="entry name" value="Glycosyl hydrolase domain"/>
    <property type="match status" value="1"/>
</dbReference>
<dbReference type="Pfam" id="PF00754">
    <property type="entry name" value="F5_F8_type_C"/>
    <property type="match status" value="1"/>
</dbReference>
<evidence type="ECO:0000256" key="1">
    <source>
        <dbReference type="ARBA" id="ARBA00007806"/>
    </source>
</evidence>
<dbReference type="SMART" id="SM00060">
    <property type="entry name" value="FN3"/>
    <property type="match status" value="1"/>
</dbReference>
<dbReference type="Gene3D" id="3.20.20.80">
    <property type="entry name" value="Glycosidases"/>
    <property type="match status" value="1"/>
</dbReference>
<organism evidence="5 6">
    <name type="scientific">Hoylesella enoeca</name>
    <dbReference type="NCBI Taxonomy" id="76123"/>
    <lineage>
        <taxon>Bacteria</taxon>
        <taxon>Pseudomonadati</taxon>
        <taxon>Bacteroidota</taxon>
        <taxon>Bacteroidia</taxon>
        <taxon>Bacteroidales</taxon>
        <taxon>Prevotellaceae</taxon>
        <taxon>Hoylesella</taxon>
    </lineage>
</organism>
<dbReference type="CDD" id="cd00063">
    <property type="entry name" value="FN3"/>
    <property type="match status" value="1"/>
</dbReference>
<dbReference type="PROSITE" id="PS50022">
    <property type="entry name" value="FA58C_3"/>
    <property type="match status" value="1"/>
</dbReference>
<dbReference type="Pfam" id="PF00404">
    <property type="entry name" value="Dockerin_1"/>
    <property type="match status" value="1"/>
</dbReference>
<dbReference type="InterPro" id="IPR036116">
    <property type="entry name" value="FN3_sf"/>
</dbReference>
<dbReference type="CDD" id="cd14752">
    <property type="entry name" value="GH31_N"/>
    <property type="match status" value="1"/>
</dbReference>
<dbReference type="Pfam" id="PF21365">
    <property type="entry name" value="Glyco_hydro_31_3rd"/>
    <property type="match status" value="1"/>
</dbReference>
<dbReference type="Pfam" id="PF17137">
    <property type="entry name" value="DUF5110"/>
    <property type="match status" value="1"/>
</dbReference>
<dbReference type="InterPro" id="IPR025887">
    <property type="entry name" value="Glyco_hydro_31_N_dom"/>
</dbReference>
<dbReference type="InterPro" id="IPR002105">
    <property type="entry name" value="Dockerin_1_rpt"/>
</dbReference>
<dbReference type="InterPro" id="IPR000421">
    <property type="entry name" value="FA58C"/>
</dbReference>
<dbReference type="InterPro" id="IPR018247">
    <property type="entry name" value="EF_Hand_1_Ca_BS"/>
</dbReference>
<evidence type="ECO:0000256" key="2">
    <source>
        <dbReference type="SAM" id="SignalP"/>
    </source>
</evidence>
<dbReference type="EMBL" id="CP013195">
    <property type="protein sequence ID" value="ALO47715.1"/>
    <property type="molecule type" value="Genomic_DNA"/>
</dbReference>
<feature type="domain" description="F5/8 type C" evidence="3">
    <location>
        <begin position="925"/>
        <end position="1073"/>
    </location>
</feature>
<protein>
    <submittedName>
        <fullName evidence="5">Alpha-xylosidase</fullName>
    </submittedName>
</protein>
<dbReference type="CDD" id="cd06596">
    <property type="entry name" value="GH31_CPE1046"/>
    <property type="match status" value="1"/>
</dbReference>
<dbReference type="Proteomes" id="UP000056252">
    <property type="component" value="Chromosome"/>
</dbReference>
<dbReference type="SUPFAM" id="SSF74650">
    <property type="entry name" value="Galactose mutarotase-like"/>
    <property type="match status" value="1"/>
</dbReference>
<dbReference type="Gene3D" id="2.60.120.260">
    <property type="entry name" value="Galactose-binding domain-like"/>
    <property type="match status" value="1"/>
</dbReference>
<dbReference type="OrthoDB" id="176168at2"/>
<comment type="similarity">
    <text evidence="1">Belongs to the glycosyl hydrolase 31 family.</text>
</comment>
<gene>
    <name evidence="5" type="ORF">AS203_00170</name>
</gene>
<proteinExistence type="inferred from homology"/>
<dbReference type="Pfam" id="PF00041">
    <property type="entry name" value="fn3"/>
    <property type="match status" value="1"/>
</dbReference>
<dbReference type="InterPro" id="IPR051816">
    <property type="entry name" value="Glycosyl_Hydrolase_31"/>
</dbReference>
<dbReference type="eggNOG" id="COG1501">
    <property type="taxonomic scope" value="Bacteria"/>
</dbReference>
<dbReference type="PROSITE" id="PS50853">
    <property type="entry name" value="FN3"/>
    <property type="match status" value="1"/>
</dbReference>